<dbReference type="PROSITE" id="PS50995">
    <property type="entry name" value="HTH_MARR_2"/>
    <property type="match status" value="1"/>
</dbReference>
<reference evidence="5 6" key="1">
    <citation type="journal article" date="2018" name="Sci. Adv.">
        <title>Multi-heme cytochromes provide a pathway for survival in energy-limited environments.</title>
        <authorList>
            <person name="Deng X."/>
            <person name="Dohmae N."/>
            <person name="Nealson K.H."/>
            <person name="Hashimoto K."/>
            <person name="Okamoto A."/>
        </authorList>
    </citation>
    <scope>NUCLEOTIDE SEQUENCE [LARGE SCALE GENOMIC DNA]</scope>
    <source>
        <strain evidence="5 6">IS5</strain>
    </source>
</reference>
<dbReference type="Gene3D" id="1.10.10.10">
    <property type="entry name" value="Winged helix-like DNA-binding domain superfamily/Winged helix DNA-binding domain"/>
    <property type="match status" value="1"/>
</dbReference>
<dbReference type="InterPro" id="IPR023187">
    <property type="entry name" value="Tscrpt_reg_MarR-type_CS"/>
</dbReference>
<dbReference type="GO" id="GO:0003677">
    <property type="term" value="F:DNA binding"/>
    <property type="evidence" value="ECO:0007669"/>
    <property type="project" value="UniProtKB-KW"/>
</dbReference>
<evidence type="ECO:0000313" key="6">
    <source>
        <dbReference type="Proteomes" id="UP000269883"/>
    </source>
</evidence>
<protein>
    <submittedName>
        <fullName evidence="5">Putative Transcriptional regulator, MarR family</fullName>
    </submittedName>
</protein>
<evidence type="ECO:0000256" key="1">
    <source>
        <dbReference type="ARBA" id="ARBA00023015"/>
    </source>
</evidence>
<evidence type="ECO:0000256" key="2">
    <source>
        <dbReference type="ARBA" id="ARBA00023125"/>
    </source>
</evidence>
<dbReference type="GO" id="GO:0003700">
    <property type="term" value="F:DNA-binding transcription factor activity"/>
    <property type="evidence" value="ECO:0007669"/>
    <property type="project" value="InterPro"/>
</dbReference>
<sequence>MEEFRSLRRVSLGYRISRLHWLKSSLVDRWLGHTGVSQGQVPYIAELFDEDELSQDELAGRIKVNRAATARALKALEESGHVKRRENPDNRRQKLVSLTAKSWAMKPEFLDVIARMNLALFAGFKDEERTTMLNLLDRVMVNIEQELATGEKD</sequence>
<keyword evidence="1" id="KW-0805">Transcription regulation</keyword>
<evidence type="ECO:0000313" key="5">
    <source>
        <dbReference type="EMBL" id="BBD09612.1"/>
    </source>
</evidence>
<dbReference type="KEGG" id="dfl:DFE_2886"/>
<gene>
    <name evidence="5" type="ORF">DFE_2886</name>
</gene>
<dbReference type="SUPFAM" id="SSF46785">
    <property type="entry name" value="Winged helix' DNA-binding domain"/>
    <property type="match status" value="1"/>
</dbReference>
<dbReference type="PRINTS" id="PR00598">
    <property type="entry name" value="HTHMARR"/>
</dbReference>
<dbReference type="Proteomes" id="UP000269883">
    <property type="component" value="Chromosome"/>
</dbReference>
<dbReference type="PANTHER" id="PTHR42756">
    <property type="entry name" value="TRANSCRIPTIONAL REGULATOR, MARR"/>
    <property type="match status" value="1"/>
</dbReference>
<dbReference type="Pfam" id="PF01047">
    <property type="entry name" value="MarR"/>
    <property type="match status" value="1"/>
</dbReference>
<evidence type="ECO:0000256" key="3">
    <source>
        <dbReference type="ARBA" id="ARBA00023163"/>
    </source>
</evidence>
<proteinExistence type="predicted"/>
<dbReference type="InterPro" id="IPR000835">
    <property type="entry name" value="HTH_MarR-typ"/>
</dbReference>
<evidence type="ECO:0000259" key="4">
    <source>
        <dbReference type="PROSITE" id="PS50995"/>
    </source>
</evidence>
<organism evidence="5 6">
    <name type="scientific">Desulfovibrio ferrophilus</name>
    <dbReference type="NCBI Taxonomy" id="241368"/>
    <lineage>
        <taxon>Bacteria</taxon>
        <taxon>Pseudomonadati</taxon>
        <taxon>Thermodesulfobacteriota</taxon>
        <taxon>Desulfovibrionia</taxon>
        <taxon>Desulfovibrionales</taxon>
        <taxon>Desulfovibrionaceae</taxon>
        <taxon>Desulfovibrio</taxon>
    </lineage>
</organism>
<keyword evidence="3" id="KW-0804">Transcription</keyword>
<accession>A0A2Z6B280</accession>
<dbReference type="PROSITE" id="PS01117">
    <property type="entry name" value="HTH_MARR_1"/>
    <property type="match status" value="1"/>
</dbReference>
<keyword evidence="6" id="KW-1185">Reference proteome</keyword>
<dbReference type="RefSeq" id="WP_126380645.1">
    <property type="nucleotide sequence ID" value="NZ_AP017378.1"/>
</dbReference>
<name>A0A2Z6B280_9BACT</name>
<dbReference type="AlphaFoldDB" id="A0A2Z6B280"/>
<keyword evidence="2" id="KW-0238">DNA-binding</keyword>
<dbReference type="EMBL" id="AP017378">
    <property type="protein sequence ID" value="BBD09612.1"/>
    <property type="molecule type" value="Genomic_DNA"/>
</dbReference>
<dbReference type="InterPro" id="IPR036388">
    <property type="entry name" value="WH-like_DNA-bd_sf"/>
</dbReference>
<dbReference type="InterPro" id="IPR036390">
    <property type="entry name" value="WH_DNA-bd_sf"/>
</dbReference>
<feature type="domain" description="HTH marR-type" evidence="4">
    <location>
        <begin position="1"/>
        <end position="141"/>
    </location>
</feature>
<dbReference type="PANTHER" id="PTHR42756:SF1">
    <property type="entry name" value="TRANSCRIPTIONAL REPRESSOR OF EMRAB OPERON"/>
    <property type="match status" value="1"/>
</dbReference>
<dbReference type="SMART" id="SM00347">
    <property type="entry name" value="HTH_MARR"/>
    <property type="match status" value="1"/>
</dbReference>
<dbReference type="OrthoDB" id="5432259at2"/>